<evidence type="ECO:0008006" key="2">
    <source>
        <dbReference type="Google" id="ProtNLM"/>
    </source>
</evidence>
<protein>
    <recommendedName>
        <fullName evidence="2">DNA-binding protein</fullName>
    </recommendedName>
</protein>
<dbReference type="GO" id="GO:0003677">
    <property type="term" value="F:DNA binding"/>
    <property type="evidence" value="ECO:0007669"/>
    <property type="project" value="InterPro"/>
</dbReference>
<dbReference type="AlphaFoldDB" id="A0A3L0W242"/>
<dbReference type="InterPro" id="IPR010982">
    <property type="entry name" value="Lambda_DNA-bd_dom_sf"/>
</dbReference>
<organism evidence="1">
    <name type="scientific">Escherichia coli</name>
    <dbReference type="NCBI Taxonomy" id="562"/>
    <lineage>
        <taxon>Bacteria</taxon>
        <taxon>Pseudomonadati</taxon>
        <taxon>Pseudomonadota</taxon>
        <taxon>Gammaproteobacteria</taxon>
        <taxon>Enterobacterales</taxon>
        <taxon>Enterobacteriaceae</taxon>
        <taxon>Escherichia</taxon>
    </lineage>
</organism>
<dbReference type="EMBL" id="RNRV01000036">
    <property type="protein sequence ID" value="MHO06132.1"/>
    <property type="molecule type" value="Genomic_DNA"/>
</dbReference>
<dbReference type="Gene3D" id="1.10.260.40">
    <property type="entry name" value="lambda repressor-like DNA-binding domains"/>
    <property type="match status" value="1"/>
</dbReference>
<comment type="caution">
    <text evidence="1">The sequence shown here is derived from an EMBL/GenBank/DDBJ whole genome shotgun (WGS) entry which is preliminary data.</text>
</comment>
<accession>A0A3L0W242</accession>
<sequence>MSGKTPEWIRAELIKRGYSQAAWARAKGLHPRAVQLCIKHYAPAMGVSPKRRESRTIMTLLSESLEIDLLGGDQ</sequence>
<reference evidence="1" key="1">
    <citation type="submission" date="2018-10" db="EMBL/GenBank/DDBJ databases">
        <authorList>
            <consortium name="NARMS: The National Antimicrobial Resistance Monitoring System"/>
        </authorList>
    </citation>
    <scope>NUCLEOTIDE SEQUENCE [LARGE SCALE GENOMIC DNA]</scope>
    <source>
        <strain evidence="1">CVM N17EC0388</strain>
    </source>
</reference>
<evidence type="ECO:0000313" key="1">
    <source>
        <dbReference type="EMBL" id="MHO06132.1"/>
    </source>
</evidence>
<name>A0A3L0W242_ECOLX</name>
<proteinExistence type="predicted"/>
<gene>
    <name evidence="1" type="ORF">D9F05_17490</name>
</gene>